<accession>A0A813KTP1</accession>
<reference evidence="1" key="1">
    <citation type="submission" date="2021-02" db="EMBL/GenBank/DDBJ databases">
        <authorList>
            <person name="Dougan E. K."/>
            <person name="Rhodes N."/>
            <person name="Thang M."/>
            <person name="Chan C."/>
        </authorList>
    </citation>
    <scope>NUCLEOTIDE SEQUENCE</scope>
</reference>
<name>A0A813KTP1_POLGL</name>
<dbReference type="EMBL" id="CAJNNW010032360">
    <property type="protein sequence ID" value="CAE8712608.1"/>
    <property type="molecule type" value="Genomic_DNA"/>
</dbReference>
<dbReference type="Proteomes" id="UP000626109">
    <property type="component" value="Unassembled WGS sequence"/>
</dbReference>
<comment type="caution">
    <text evidence="1">The sequence shown here is derived from an EMBL/GenBank/DDBJ whole genome shotgun (WGS) entry which is preliminary data.</text>
</comment>
<dbReference type="AlphaFoldDB" id="A0A813KTP1"/>
<organism evidence="1 2">
    <name type="scientific">Polarella glacialis</name>
    <name type="common">Dinoflagellate</name>
    <dbReference type="NCBI Taxonomy" id="89957"/>
    <lineage>
        <taxon>Eukaryota</taxon>
        <taxon>Sar</taxon>
        <taxon>Alveolata</taxon>
        <taxon>Dinophyceae</taxon>
        <taxon>Suessiales</taxon>
        <taxon>Suessiaceae</taxon>
        <taxon>Polarella</taxon>
    </lineage>
</organism>
<protein>
    <submittedName>
        <fullName evidence="1">Uncharacterized protein</fullName>
    </submittedName>
</protein>
<sequence length="153" mass="16645">MALLRASLCKPVALASPSDAQHLAATLLEAFLQTLSEEAGGVDDGLRFEWFCGPEVSWSSAQPGLLLDTPAIVPSADRRRQRSLGARDLHLVLFDASLEQWLPGEADAADAAQLGMERFTVETLLSDATGIEAGSLRRWELKQFRRLADALLE</sequence>
<proteinExistence type="predicted"/>
<evidence type="ECO:0000313" key="2">
    <source>
        <dbReference type="Proteomes" id="UP000626109"/>
    </source>
</evidence>
<gene>
    <name evidence="1" type="ORF">PGLA2088_LOCUS37108</name>
</gene>
<evidence type="ECO:0000313" key="1">
    <source>
        <dbReference type="EMBL" id="CAE8712608.1"/>
    </source>
</evidence>
<feature type="non-terminal residue" evidence="1">
    <location>
        <position position="1"/>
    </location>
</feature>